<organism evidence="2 5">
    <name type="scientific">Adineta ricciae</name>
    <name type="common">Rotifer</name>
    <dbReference type="NCBI Taxonomy" id="249248"/>
    <lineage>
        <taxon>Eukaryota</taxon>
        <taxon>Metazoa</taxon>
        <taxon>Spiralia</taxon>
        <taxon>Gnathifera</taxon>
        <taxon>Rotifera</taxon>
        <taxon>Eurotatoria</taxon>
        <taxon>Bdelloidea</taxon>
        <taxon>Adinetida</taxon>
        <taxon>Adinetidae</taxon>
        <taxon>Adineta</taxon>
    </lineage>
</organism>
<feature type="transmembrane region" description="Helical" evidence="1">
    <location>
        <begin position="34"/>
        <end position="59"/>
    </location>
</feature>
<keyword evidence="1" id="KW-0812">Transmembrane</keyword>
<keyword evidence="4" id="KW-1185">Reference proteome</keyword>
<proteinExistence type="predicted"/>
<sequence>MAATIVSYDVNDVVKTEPSPTLDDESTFDRERHAAYFGVIAIASITSLIGSWFAIYSFLHMTTELDTIRQISALNQTISSPLLFAAIFHAFWYIISVYCVVLHIIGIQESIRMLRKMGWKDLCTIAAMTYVAYMILYNAIFAIVSPVIEQSITTNLEHVMSSGVYLGANFKYAYILGIIYNGVLCVLLHLMKPNSFDPRDHPYALRFIAAMLRNKPIPAMTHPLRVKSNTNREDKDIIENYVVC</sequence>
<comment type="caution">
    <text evidence="2">The sequence shown here is derived from an EMBL/GenBank/DDBJ whole genome shotgun (WGS) entry which is preliminary data.</text>
</comment>
<dbReference type="AlphaFoldDB" id="A0A814NGB6"/>
<evidence type="ECO:0000256" key="1">
    <source>
        <dbReference type="SAM" id="Phobius"/>
    </source>
</evidence>
<keyword evidence="1" id="KW-0472">Membrane</keyword>
<evidence type="ECO:0000313" key="5">
    <source>
        <dbReference type="Proteomes" id="UP000663852"/>
    </source>
</evidence>
<evidence type="ECO:0000313" key="3">
    <source>
        <dbReference type="EMBL" id="CAF1222369.1"/>
    </source>
</evidence>
<protein>
    <submittedName>
        <fullName evidence="2">Uncharacterized protein</fullName>
    </submittedName>
</protein>
<dbReference type="Proteomes" id="UP000663852">
    <property type="component" value="Unassembled WGS sequence"/>
</dbReference>
<feature type="transmembrane region" description="Helical" evidence="1">
    <location>
        <begin position="172"/>
        <end position="191"/>
    </location>
</feature>
<feature type="transmembrane region" description="Helical" evidence="1">
    <location>
        <begin position="82"/>
        <end position="105"/>
    </location>
</feature>
<reference evidence="2" key="1">
    <citation type="submission" date="2021-02" db="EMBL/GenBank/DDBJ databases">
        <authorList>
            <person name="Nowell W R."/>
        </authorList>
    </citation>
    <scope>NUCLEOTIDE SEQUENCE</scope>
</reference>
<evidence type="ECO:0000313" key="2">
    <source>
        <dbReference type="EMBL" id="CAF1091587.1"/>
    </source>
</evidence>
<dbReference type="EMBL" id="CAJNOR010001935">
    <property type="protein sequence ID" value="CAF1222369.1"/>
    <property type="molecule type" value="Genomic_DNA"/>
</dbReference>
<keyword evidence="1" id="KW-1133">Transmembrane helix</keyword>
<dbReference type="EMBL" id="CAJNOJ010000094">
    <property type="protein sequence ID" value="CAF1091587.1"/>
    <property type="molecule type" value="Genomic_DNA"/>
</dbReference>
<accession>A0A814NGB6</accession>
<gene>
    <name evidence="2" type="ORF">EDS130_LOCUS19506</name>
    <name evidence="3" type="ORF">XAT740_LOCUS24778</name>
</gene>
<evidence type="ECO:0000313" key="4">
    <source>
        <dbReference type="Proteomes" id="UP000663828"/>
    </source>
</evidence>
<name>A0A814NGB6_ADIRI</name>
<feature type="transmembrane region" description="Helical" evidence="1">
    <location>
        <begin position="125"/>
        <end position="148"/>
    </location>
</feature>
<dbReference type="Proteomes" id="UP000663828">
    <property type="component" value="Unassembled WGS sequence"/>
</dbReference>